<keyword evidence="1" id="KW-0732">Signal</keyword>
<evidence type="ECO:0000256" key="1">
    <source>
        <dbReference type="SAM" id="SignalP"/>
    </source>
</evidence>
<dbReference type="EMBL" id="GGFL01012056">
    <property type="protein sequence ID" value="MBW76234.1"/>
    <property type="molecule type" value="Transcribed_RNA"/>
</dbReference>
<reference evidence="2" key="1">
    <citation type="submission" date="2018-01" db="EMBL/GenBank/DDBJ databases">
        <title>An insight into the sialome of Amazonian anophelines.</title>
        <authorList>
            <person name="Ribeiro J.M."/>
            <person name="Scarpassa V."/>
            <person name="Calvo E."/>
        </authorList>
    </citation>
    <scope>NUCLEOTIDE SEQUENCE</scope>
</reference>
<proteinExistence type="predicted"/>
<dbReference type="AlphaFoldDB" id="A0A2M4DF72"/>
<sequence>MIRMIILSCLVFRLCCVSSCPRCVYPKFNQLFVKTHHHRHYHHARIMGIVVCSFSNRCHTCSYRTVLA</sequence>
<evidence type="ECO:0000313" key="2">
    <source>
        <dbReference type="EMBL" id="MBW76234.1"/>
    </source>
</evidence>
<name>A0A2M4DF72_ANODA</name>
<accession>A0A2M4DF72</accession>
<organism evidence="2">
    <name type="scientific">Anopheles darlingi</name>
    <name type="common">Mosquito</name>
    <dbReference type="NCBI Taxonomy" id="43151"/>
    <lineage>
        <taxon>Eukaryota</taxon>
        <taxon>Metazoa</taxon>
        <taxon>Ecdysozoa</taxon>
        <taxon>Arthropoda</taxon>
        <taxon>Hexapoda</taxon>
        <taxon>Insecta</taxon>
        <taxon>Pterygota</taxon>
        <taxon>Neoptera</taxon>
        <taxon>Endopterygota</taxon>
        <taxon>Diptera</taxon>
        <taxon>Nematocera</taxon>
        <taxon>Culicoidea</taxon>
        <taxon>Culicidae</taxon>
        <taxon>Anophelinae</taxon>
        <taxon>Anopheles</taxon>
    </lineage>
</organism>
<feature type="chain" id="PRO_5014746944" evidence="1">
    <location>
        <begin position="20"/>
        <end position="68"/>
    </location>
</feature>
<feature type="signal peptide" evidence="1">
    <location>
        <begin position="1"/>
        <end position="19"/>
    </location>
</feature>
<protein>
    <submittedName>
        <fullName evidence="2">Putative secreted protein</fullName>
    </submittedName>
</protein>